<dbReference type="InterPro" id="IPR001547">
    <property type="entry name" value="Glyco_hydro_5"/>
</dbReference>
<dbReference type="PANTHER" id="PTHR31297:SF41">
    <property type="entry name" value="ENDOGLUCANASE, PUTATIVE (AFU_ORTHOLOGUE AFUA_5G01830)-RELATED"/>
    <property type="match status" value="1"/>
</dbReference>
<evidence type="ECO:0000313" key="11">
    <source>
        <dbReference type="Proteomes" id="UP000479692"/>
    </source>
</evidence>
<keyword evidence="2 7" id="KW-0378">Hydrolase</keyword>
<keyword evidence="11" id="KW-1185">Reference proteome</keyword>
<feature type="domain" description="Glycoside hydrolase family 5" evidence="9">
    <location>
        <begin position="85"/>
        <end position="350"/>
    </location>
</feature>
<dbReference type="CDD" id="cd04080">
    <property type="entry name" value="CBM6_cellulase-like"/>
    <property type="match status" value="1"/>
</dbReference>
<dbReference type="Gene3D" id="3.20.20.80">
    <property type="entry name" value="Glycosidases"/>
    <property type="match status" value="1"/>
</dbReference>
<evidence type="ECO:0000256" key="7">
    <source>
        <dbReference type="RuleBase" id="RU361153"/>
    </source>
</evidence>
<proteinExistence type="inferred from homology"/>
<keyword evidence="6" id="KW-0624">Polysaccharide degradation</keyword>
<evidence type="ECO:0000256" key="4">
    <source>
        <dbReference type="ARBA" id="ARBA00023277"/>
    </source>
</evidence>
<protein>
    <submittedName>
        <fullName evidence="10">Cellulase family glycosylhydrolase</fullName>
    </submittedName>
</protein>
<dbReference type="GO" id="GO:0009986">
    <property type="term" value="C:cell surface"/>
    <property type="evidence" value="ECO:0007669"/>
    <property type="project" value="TreeGrafter"/>
</dbReference>
<dbReference type="PANTHER" id="PTHR31297">
    <property type="entry name" value="GLUCAN ENDO-1,6-BETA-GLUCOSIDASE B"/>
    <property type="match status" value="1"/>
</dbReference>
<dbReference type="GO" id="GO:0030245">
    <property type="term" value="P:cellulose catabolic process"/>
    <property type="evidence" value="ECO:0007669"/>
    <property type="project" value="UniProtKB-KW"/>
</dbReference>
<evidence type="ECO:0000256" key="8">
    <source>
        <dbReference type="SAM" id="SignalP"/>
    </source>
</evidence>
<dbReference type="GO" id="GO:0008422">
    <property type="term" value="F:beta-glucosidase activity"/>
    <property type="evidence" value="ECO:0007669"/>
    <property type="project" value="TreeGrafter"/>
</dbReference>
<organism evidence="10 11">
    <name type="scientific">Noviluteimonas gilva</name>
    <dbReference type="NCBI Taxonomy" id="2682097"/>
    <lineage>
        <taxon>Bacteria</taxon>
        <taxon>Pseudomonadati</taxon>
        <taxon>Pseudomonadota</taxon>
        <taxon>Gammaproteobacteria</taxon>
        <taxon>Lysobacterales</taxon>
        <taxon>Lysobacteraceae</taxon>
        <taxon>Noviluteimonas</taxon>
    </lineage>
</organism>
<evidence type="ECO:0000256" key="5">
    <source>
        <dbReference type="ARBA" id="ARBA00023295"/>
    </source>
</evidence>
<evidence type="ECO:0000256" key="2">
    <source>
        <dbReference type="ARBA" id="ARBA00022801"/>
    </source>
</evidence>
<evidence type="ECO:0000313" key="10">
    <source>
        <dbReference type="EMBL" id="MUV13398.1"/>
    </source>
</evidence>
<evidence type="ECO:0000259" key="9">
    <source>
        <dbReference type="Pfam" id="PF00150"/>
    </source>
</evidence>
<name>A0A7C9HU54_9GAMM</name>
<dbReference type="InterPro" id="IPR017853">
    <property type="entry name" value="GH"/>
</dbReference>
<dbReference type="EMBL" id="WOXT01000001">
    <property type="protein sequence ID" value="MUV13398.1"/>
    <property type="molecule type" value="Genomic_DNA"/>
</dbReference>
<keyword evidence="5 7" id="KW-0326">Glycosidase</keyword>
<evidence type="ECO:0000256" key="1">
    <source>
        <dbReference type="ARBA" id="ARBA00005641"/>
    </source>
</evidence>
<gene>
    <name evidence="10" type="ORF">GN331_04165</name>
</gene>
<keyword evidence="4" id="KW-0119">Carbohydrate metabolism</keyword>
<dbReference type="Proteomes" id="UP000479692">
    <property type="component" value="Unassembled WGS sequence"/>
</dbReference>
<dbReference type="RefSeq" id="WP_156640563.1">
    <property type="nucleotide sequence ID" value="NZ_WOXT01000001.1"/>
</dbReference>
<dbReference type="InterPro" id="IPR050386">
    <property type="entry name" value="Glycosyl_hydrolase_5"/>
</dbReference>
<evidence type="ECO:0000256" key="3">
    <source>
        <dbReference type="ARBA" id="ARBA00023001"/>
    </source>
</evidence>
<keyword evidence="8" id="KW-0732">Signal</keyword>
<dbReference type="GO" id="GO:0005576">
    <property type="term" value="C:extracellular region"/>
    <property type="evidence" value="ECO:0007669"/>
    <property type="project" value="TreeGrafter"/>
</dbReference>
<reference evidence="10 11" key="1">
    <citation type="submission" date="2019-12" db="EMBL/GenBank/DDBJ databases">
        <authorList>
            <person name="Xu J."/>
        </authorList>
    </citation>
    <scope>NUCLEOTIDE SEQUENCE [LARGE SCALE GENOMIC DNA]</scope>
    <source>
        <strain evidence="10 11">HX-5-24</strain>
    </source>
</reference>
<feature type="chain" id="PRO_5028864557" evidence="8">
    <location>
        <begin position="24"/>
        <end position="558"/>
    </location>
</feature>
<feature type="signal peptide" evidence="8">
    <location>
        <begin position="1"/>
        <end position="23"/>
    </location>
</feature>
<dbReference type="Pfam" id="PF00150">
    <property type="entry name" value="Cellulase"/>
    <property type="match status" value="1"/>
</dbReference>
<keyword evidence="3" id="KW-0136">Cellulose degradation</keyword>
<dbReference type="Gene3D" id="2.60.120.260">
    <property type="entry name" value="Galactose-binding domain-like"/>
    <property type="match status" value="1"/>
</dbReference>
<evidence type="ECO:0000256" key="6">
    <source>
        <dbReference type="ARBA" id="ARBA00023326"/>
    </source>
</evidence>
<sequence length="558" mass="61759">MRARAVRALAACVLVACAPLAHAQSQGFLRAKDGQIVGETGQPVLLRGVGLGGWMLQEGYMLEVPGEGTQHSIEARITDLIGDEKMRAFQQAWRDNYVTKADIDAMAAWGFNSVRLPMHYALFTAPIEGEPIAGKQTWREEGFQRTDALLSWVKANGMYLVLDLHAAPGGQGNDNNIADRDPSKPSLWDAQANQDKMVALWQKLAERYKDEPAIAAYDIINEPNWGFADRNDKHGCNETGNAPLRALLERTTRAIREIDKRHMIVIEGNCWGNNYRGVLDAGLWDDNLVLSFHKYWNGTTRETIADQLALRAKWKLPLWLGETGENSNDWFARTVQTVEAEGIGWAAWPLKKIRYNNPLQIVPNPGYARVLAYWKGEGPKPSAAQAEDALMRLATHDIRFENNVQHPDVVDAWLLAPTRESGMPFKPHRVASAGTDIDALDFDMGRNGIAYFDTTAANESGKPNTDWNPSAAYRNDGMELTGDGVAMQVGEWIQYTVEVERAGPYRLQIVGDGTFRARVNGAIVQAGDVALSEGRNTLRIEALAVGTLQSLAVDPVRD</sequence>
<comment type="caution">
    <text evidence="10">The sequence shown here is derived from an EMBL/GenBank/DDBJ whole genome shotgun (WGS) entry which is preliminary data.</text>
</comment>
<comment type="similarity">
    <text evidence="1 7">Belongs to the glycosyl hydrolase 5 (cellulase A) family.</text>
</comment>
<dbReference type="SUPFAM" id="SSF51445">
    <property type="entry name" value="(Trans)glycosidases"/>
    <property type="match status" value="1"/>
</dbReference>
<accession>A0A7C9HU54</accession>
<dbReference type="AlphaFoldDB" id="A0A7C9HU54"/>